<gene>
    <name evidence="2" type="ORF">NPIL_477991</name>
</gene>
<evidence type="ECO:0000256" key="1">
    <source>
        <dbReference type="SAM" id="MobiDB-lite"/>
    </source>
</evidence>
<reference evidence="2" key="1">
    <citation type="submission" date="2020-08" db="EMBL/GenBank/DDBJ databases">
        <title>Multicomponent nature underlies the extraordinary mechanical properties of spider dragline silk.</title>
        <authorList>
            <person name="Kono N."/>
            <person name="Nakamura H."/>
            <person name="Mori M."/>
            <person name="Yoshida Y."/>
            <person name="Ohtoshi R."/>
            <person name="Malay A.D."/>
            <person name="Moran D.A.P."/>
            <person name="Tomita M."/>
            <person name="Numata K."/>
            <person name="Arakawa K."/>
        </authorList>
    </citation>
    <scope>NUCLEOTIDE SEQUENCE</scope>
</reference>
<evidence type="ECO:0000313" key="3">
    <source>
        <dbReference type="Proteomes" id="UP000887013"/>
    </source>
</evidence>
<sequence length="132" mass="15206">MPSTAREVSETSSPTPLSFLTFFHFVPSKRESILCHSQPSSPEMPPPLLSEGMESHKREVTGSVRMRDDSGLLPFLVPRRFPFRNRMKPPCLWQNLLSISLCSTSATNVPHRKREMGLIVYCYFFLFLTELW</sequence>
<dbReference type="AlphaFoldDB" id="A0A8X6U6F9"/>
<dbReference type="EMBL" id="BMAW01023919">
    <property type="protein sequence ID" value="GFT85483.1"/>
    <property type="molecule type" value="Genomic_DNA"/>
</dbReference>
<accession>A0A8X6U6F9</accession>
<comment type="caution">
    <text evidence="2">The sequence shown here is derived from an EMBL/GenBank/DDBJ whole genome shotgun (WGS) entry which is preliminary data.</text>
</comment>
<protein>
    <submittedName>
        <fullName evidence="2">Uncharacterized protein</fullName>
    </submittedName>
</protein>
<proteinExistence type="predicted"/>
<dbReference type="Proteomes" id="UP000887013">
    <property type="component" value="Unassembled WGS sequence"/>
</dbReference>
<name>A0A8X6U6F9_NEPPI</name>
<feature type="region of interest" description="Disordered" evidence="1">
    <location>
        <begin position="35"/>
        <end position="59"/>
    </location>
</feature>
<keyword evidence="3" id="KW-1185">Reference proteome</keyword>
<organism evidence="2 3">
    <name type="scientific">Nephila pilipes</name>
    <name type="common">Giant wood spider</name>
    <name type="synonym">Nephila maculata</name>
    <dbReference type="NCBI Taxonomy" id="299642"/>
    <lineage>
        <taxon>Eukaryota</taxon>
        <taxon>Metazoa</taxon>
        <taxon>Ecdysozoa</taxon>
        <taxon>Arthropoda</taxon>
        <taxon>Chelicerata</taxon>
        <taxon>Arachnida</taxon>
        <taxon>Araneae</taxon>
        <taxon>Araneomorphae</taxon>
        <taxon>Entelegynae</taxon>
        <taxon>Araneoidea</taxon>
        <taxon>Nephilidae</taxon>
        <taxon>Nephila</taxon>
    </lineage>
</organism>
<evidence type="ECO:0000313" key="2">
    <source>
        <dbReference type="EMBL" id="GFT85483.1"/>
    </source>
</evidence>